<evidence type="ECO:0000256" key="5">
    <source>
        <dbReference type="SAM" id="MobiDB-lite"/>
    </source>
</evidence>
<keyword evidence="2 4" id="KW-0479">Metal-binding</keyword>
<dbReference type="NCBIfam" id="TIGR00010">
    <property type="entry name" value="YchF/TatD family DNA exonuclease"/>
    <property type="match status" value="1"/>
</dbReference>
<dbReference type="FunFam" id="3.20.20.140:FF:000005">
    <property type="entry name" value="TatD family hydrolase"/>
    <property type="match status" value="1"/>
</dbReference>
<dbReference type="GO" id="GO:0016788">
    <property type="term" value="F:hydrolase activity, acting on ester bonds"/>
    <property type="evidence" value="ECO:0007669"/>
    <property type="project" value="InterPro"/>
</dbReference>
<organism evidence="6 7">
    <name type="scientific">Puniceicoccus vermicola</name>
    <dbReference type="NCBI Taxonomy" id="388746"/>
    <lineage>
        <taxon>Bacteria</taxon>
        <taxon>Pseudomonadati</taxon>
        <taxon>Verrucomicrobiota</taxon>
        <taxon>Opitutia</taxon>
        <taxon>Puniceicoccales</taxon>
        <taxon>Puniceicoccaceae</taxon>
        <taxon>Puniceicoccus</taxon>
    </lineage>
</organism>
<dbReference type="SUPFAM" id="SSF51556">
    <property type="entry name" value="Metallo-dependent hydrolases"/>
    <property type="match status" value="1"/>
</dbReference>
<evidence type="ECO:0000256" key="1">
    <source>
        <dbReference type="ARBA" id="ARBA00009275"/>
    </source>
</evidence>
<evidence type="ECO:0000256" key="3">
    <source>
        <dbReference type="ARBA" id="ARBA00022801"/>
    </source>
</evidence>
<dbReference type="InterPro" id="IPR032466">
    <property type="entry name" value="Metal_Hydrolase"/>
</dbReference>
<evidence type="ECO:0000256" key="4">
    <source>
        <dbReference type="PIRSR" id="PIRSR005902-1"/>
    </source>
</evidence>
<dbReference type="Pfam" id="PF01026">
    <property type="entry name" value="TatD_DNase"/>
    <property type="match status" value="1"/>
</dbReference>
<dbReference type="InterPro" id="IPR001130">
    <property type="entry name" value="TatD-like"/>
</dbReference>
<evidence type="ECO:0000313" key="7">
    <source>
        <dbReference type="Proteomes" id="UP000525652"/>
    </source>
</evidence>
<dbReference type="PIRSF" id="PIRSF005902">
    <property type="entry name" value="DNase_TatD"/>
    <property type="match status" value="1"/>
</dbReference>
<dbReference type="GO" id="GO:0004536">
    <property type="term" value="F:DNA nuclease activity"/>
    <property type="evidence" value="ECO:0007669"/>
    <property type="project" value="InterPro"/>
</dbReference>
<feature type="binding site" evidence="4">
    <location>
        <position position="101"/>
    </location>
    <ligand>
        <name>a divalent metal cation</name>
        <dbReference type="ChEBI" id="CHEBI:60240"/>
        <label>1</label>
    </ligand>
</feature>
<accession>A0A7X1E4N8</accession>
<protein>
    <submittedName>
        <fullName evidence="6">TatD family hydrolase</fullName>
    </submittedName>
</protein>
<feature type="binding site" evidence="4">
    <location>
        <position position="167"/>
    </location>
    <ligand>
        <name>a divalent metal cation</name>
        <dbReference type="ChEBI" id="CHEBI:60240"/>
        <label>2</label>
    </ligand>
</feature>
<reference evidence="6 7" key="1">
    <citation type="submission" date="2020-07" db="EMBL/GenBank/DDBJ databases">
        <authorList>
            <person name="Feng X."/>
        </authorList>
    </citation>
    <scope>NUCLEOTIDE SEQUENCE [LARGE SCALE GENOMIC DNA]</scope>
    <source>
        <strain evidence="6 7">JCM14086</strain>
    </source>
</reference>
<dbReference type="RefSeq" id="WP_185692951.1">
    <property type="nucleotide sequence ID" value="NZ_JACHVA010000083.1"/>
</dbReference>
<dbReference type="PANTHER" id="PTHR46124">
    <property type="entry name" value="D-AMINOACYL-TRNA DEACYLASE"/>
    <property type="match status" value="1"/>
</dbReference>
<sequence>MSLHLIDSHCHPPEESGETELSTPEWLQRSQEAGVRECIAIGTDLDDWSRYQGLAKRFPGIVHWTAGLHPCHVEENYEEVLAQLPPLLRRDQAVPPCALGEIGLDFTRLPKDRKEVRMASQRNAFVQQLEMAKEHDLPVVIHSRGTVSESLEILSETKFPCERAIFHCFSEGEETLETIRATGARCSFTGIITFKNAREVREALEANGLENLILETDSPYLSPEPYRGKKNEPARVARLAEYCAEFFATTPEKIAEISRRNTRDFFRLPPSE</sequence>
<dbReference type="InterPro" id="IPR015991">
    <property type="entry name" value="TatD/YcfH-like"/>
</dbReference>
<dbReference type="Gene3D" id="3.20.20.140">
    <property type="entry name" value="Metal-dependent hydrolases"/>
    <property type="match status" value="1"/>
</dbReference>
<name>A0A7X1E4N8_9BACT</name>
<dbReference type="GO" id="GO:0005829">
    <property type="term" value="C:cytosol"/>
    <property type="evidence" value="ECO:0007669"/>
    <property type="project" value="TreeGrafter"/>
</dbReference>
<feature type="binding site" evidence="4">
    <location>
        <position position="9"/>
    </location>
    <ligand>
        <name>a divalent metal cation</name>
        <dbReference type="ChEBI" id="CHEBI:60240"/>
        <label>1</label>
    </ligand>
</feature>
<evidence type="ECO:0000313" key="6">
    <source>
        <dbReference type="EMBL" id="MBC2602254.1"/>
    </source>
</evidence>
<dbReference type="Proteomes" id="UP000525652">
    <property type="component" value="Unassembled WGS sequence"/>
</dbReference>
<comment type="caution">
    <text evidence="6">The sequence shown here is derived from an EMBL/GenBank/DDBJ whole genome shotgun (WGS) entry which is preliminary data.</text>
</comment>
<keyword evidence="7" id="KW-1185">Reference proteome</keyword>
<feature type="region of interest" description="Disordered" evidence="5">
    <location>
        <begin position="1"/>
        <end position="24"/>
    </location>
</feature>
<keyword evidence="3 6" id="KW-0378">Hydrolase</keyword>
<feature type="binding site" evidence="4">
    <location>
        <position position="217"/>
    </location>
    <ligand>
        <name>a divalent metal cation</name>
        <dbReference type="ChEBI" id="CHEBI:60240"/>
        <label>1</label>
    </ligand>
</feature>
<dbReference type="GO" id="GO:0046872">
    <property type="term" value="F:metal ion binding"/>
    <property type="evidence" value="ECO:0007669"/>
    <property type="project" value="UniProtKB-KW"/>
</dbReference>
<dbReference type="EMBL" id="JACHVA010000083">
    <property type="protein sequence ID" value="MBC2602254.1"/>
    <property type="molecule type" value="Genomic_DNA"/>
</dbReference>
<evidence type="ECO:0000256" key="2">
    <source>
        <dbReference type="ARBA" id="ARBA00022723"/>
    </source>
</evidence>
<proteinExistence type="inferred from homology"/>
<feature type="binding site" evidence="4">
    <location>
        <position position="11"/>
    </location>
    <ligand>
        <name>a divalent metal cation</name>
        <dbReference type="ChEBI" id="CHEBI:60240"/>
        <label>1</label>
    </ligand>
</feature>
<dbReference type="CDD" id="cd01310">
    <property type="entry name" value="TatD_DNAse"/>
    <property type="match status" value="1"/>
</dbReference>
<dbReference type="PANTHER" id="PTHR46124:SF2">
    <property type="entry name" value="D-AMINOACYL-TRNA DEACYLASE"/>
    <property type="match status" value="1"/>
</dbReference>
<feature type="compositionally biased region" description="Basic and acidic residues" evidence="5">
    <location>
        <begin position="1"/>
        <end position="14"/>
    </location>
</feature>
<gene>
    <name evidence="6" type="ORF">H5P30_10740</name>
</gene>
<dbReference type="AlphaFoldDB" id="A0A7X1E4N8"/>
<feature type="binding site" evidence="4">
    <location>
        <position position="142"/>
    </location>
    <ligand>
        <name>a divalent metal cation</name>
        <dbReference type="ChEBI" id="CHEBI:60240"/>
        <label>2</label>
    </ligand>
</feature>
<comment type="similarity">
    <text evidence="1">Belongs to the metallo-dependent hydrolases superfamily. TatD-type hydrolase family.</text>
</comment>